<feature type="domain" description="C2H2-type" evidence="6">
    <location>
        <begin position="158"/>
        <end position="185"/>
    </location>
</feature>
<evidence type="ECO:0000256" key="5">
    <source>
        <dbReference type="PROSITE-ProRule" id="PRU00042"/>
    </source>
</evidence>
<organism evidence="7 8">
    <name type="scientific">Brassicogethes aeneus</name>
    <name type="common">Rape pollen beetle</name>
    <name type="synonym">Meligethes aeneus</name>
    <dbReference type="NCBI Taxonomy" id="1431903"/>
    <lineage>
        <taxon>Eukaryota</taxon>
        <taxon>Metazoa</taxon>
        <taxon>Ecdysozoa</taxon>
        <taxon>Arthropoda</taxon>
        <taxon>Hexapoda</taxon>
        <taxon>Insecta</taxon>
        <taxon>Pterygota</taxon>
        <taxon>Neoptera</taxon>
        <taxon>Endopterygota</taxon>
        <taxon>Coleoptera</taxon>
        <taxon>Polyphaga</taxon>
        <taxon>Cucujiformia</taxon>
        <taxon>Nitidulidae</taxon>
        <taxon>Meligethinae</taxon>
        <taxon>Brassicogethes</taxon>
    </lineage>
</organism>
<dbReference type="Gene3D" id="3.30.160.60">
    <property type="entry name" value="Classic Zinc Finger"/>
    <property type="match status" value="5"/>
</dbReference>
<feature type="domain" description="C2H2-type" evidence="6">
    <location>
        <begin position="186"/>
        <end position="209"/>
    </location>
</feature>
<dbReference type="Pfam" id="PF13912">
    <property type="entry name" value="zf-C2H2_6"/>
    <property type="match status" value="1"/>
</dbReference>
<accession>A0A9P0ASE5</accession>
<protein>
    <recommendedName>
        <fullName evidence="6">C2H2-type domain-containing protein</fullName>
    </recommendedName>
</protein>
<dbReference type="Proteomes" id="UP001154078">
    <property type="component" value="Chromosome 1"/>
</dbReference>
<dbReference type="FunFam" id="3.30.160.60:FF:000446">
    <property type="entry name" value="Zinc finger protein"/>
    <property type="match status" value="1"/>
</dbReference>
<dbReference type="OrthoDB" id="6755643at2759"/>
<dbReference type="InterPro" id="IPR013087">
    <property type="entry name" value="Znf_C2H2_type"/>
</dbReference>
<sequence length="209" mass="24769">MEHVHILKKLDCAFCGKHFHNEKAYRAHLKKYDLKIYKLYSAPKQKVKVPCHICGKMVLKRSLVDHVKLHTNEKAYSCPVCEESFKTQGHLRAHRISKHEPKEMCEICGAQIKRNHIRRHLLKHGDIRKYKCTTCDKSFKTVSALQQHKLIHENFARHRCDICAKPFKRADNLRVHKRSHADVKPFPCDLCTKTFTTKQWRDSHRRSHF</sequence>
<dbReference type="GO" id="GO:0043565">
    <property type="term" value="F:sequence-specific DNA binding"/>
    <property type="evidence" value="ECO:0007669"/>
    <property type="project" value="TreeGrafter"/>
</dbReference>
<dbReference type="PANTHER" id="PTHR24408">
    <property type="entry name" value="ZINC FINGER PROTEIN"/>
    <property type="match status" value="1"/>
</dbReference>
<feature type="domain" description="C2H2-type" evidence="6">
    <location>
        <begin position="130"/>
        <end position="152"/>
    </location>
</feature>
<dbReference type="AlphaFoldDB" id="A0A9P0ASE5"/>
<evidence type="ECO:0000259" key="6">
    <source>
        <dbReference type="PROSITE" id="PS50157"/>
    </source>
</evidence>
<gene>
    <name evidence="7" type="ORF">MELIAE_LOCUS529</name>
</gene>
<keyword evidence="4" id="KW-0862">Zinc</keyword>
<dbReference type="Pfam" id="PF00096">
    <property type="entry name" value="zf-C2H2"/>
    <property type="match status" value="3"/>
</dbReference>
<dbReference type="GO" id="GO:0008270">
    <property type="term" value="F:zinc ion binding"/>
    <property type="evidence" value="ECO:0007669"/>
    <property type="project" value="UniProtKB-KW"/>
</dbReference>
<dbReference type="SMART" id="SM00355">
    <property type="entry name" value="ZnF_C2H2"/>
    <property type="match status" value="7"/>
</dbReference>
<dbReference type="PROSITE" id="PS00028">
    <property type="entry name" value="ZINC_FINGER_C2H2_1"/>
    <property type="match status" value="4"/>
</dbReference>
<evidence type="ECO:0000256" key="3">
    <source>
        <dbReference type="ARBA" id="ARBA00022771"/>
    </source>
</evidence>
<dbReference type="PANTHER" id="PTHR24408:SF64">
    <property type="entry name" value="LINKING IMMUNITY AND METABOLISM-RELATED"/>
    <property type="match status" value="1"/>
</dbReference>
<dbReference type="EMBL" id="OV121132">
    <property type="protein sequence ID" value="CAH0546341.1"/>
    <property type="molecule type" value="Genomic_DNA"/>
</dbReference>
<name>A0A9P0ASE5_BRAAE</name>
<evidence type="ECO:0000256" key="1">
    <source>
        <dbReference type="ARBA" id="ARBA00022723"/>
    </source>
</evidence>
<proteinExistence type="predicted"/>
<keyword evidence="8" id="KW-1185">Reference proteome</keyword>
<dbReference type="SUPFAM" id="SSF57667">
    <property type="entry name" value="beta-beta-alpha zinc fingers"/>
    <property type="match status" value="3"/>
</dbReference>
<keyword evidence="2" id="KW-0677">Repeat</keyword>
<evidence type="ECO:0000256" key="2">
    <source>
        <dbReference type="ARBA" id="ARBA00022737"/>
    </source>
</evidence>
<dbReference type="InterPro" id="IPR036236">
    <property type="entry name" value="Znf_C2H2_sf"/>
</dbReference>
<dbReference type="PROSITE" id="PS50157">
    <property type="entry name" value="ZINC_FINGER_C2H2_2"/>
    <property type="match status" value="4"/>
</dbReference>
<evidence type="ECO:0000313" key="8">
    <source>
        <dbReference type="Proteomes" id="UP001154078"/>
    </source>
</evidence>
<dbReference type="GO" id="GO:0000981">
    <property type="term" value="F:DNA-binding transcription factor activity, RNA polymerase II-specific"/>
    <property type="evidence" value="ECO:0007669"/>
    <property type="project" value="TreeGrafter"/>
</dbReference>
<keyword evidence="3 5" id="KW-0863">Zinc-finger</keyword>
<keyword evidence="1" id="KW-0479">Metal-binding</keyword>
<evidence type="ECO:0000256" key="4">
    <source>
        <dbReference type="ARBA" id="ARBA00022833"/>
    </source>
</evidence>
<feature type="domain" description="C2H2-type" evidence="6">
    <location>
        <begin position="76"/>
        <end position="104"/>
    </location>
</feature>
<reference evidence="7" key="1">
    <citation type="submission" date="2021-12" db="EMBL/GenBank/DDBJ databases">
        <authorList>
            <person name="King R."/>
        </authorList>
    </citation>
    <scope>NUCLEOTIDE SEQUENCE</scope>
</reference>
<dbReference type="GO" id="GO:0005634">
    <property type="term" value="C:nucleus"/>
    <property type="evidence" value="ECO:0007669"/>
    <property type="project" value="TreeGrafter"/>
</dbReference>
<evidence type="ECO:0000313" key="7">
    <source>
        <dbReference type="EMBL" id="CAH0546341.1"/>
    </source>
</evidence>